<dbReference type="EMBL" id="PNYA01000034">
    <property type="protein sequence ID" value="PMS15191.1"/>
    <property type="molecule type" value="Genomic_DNA"/>
</dbReference>
<evidence type="ECO:0000313" key="3">
    <source>
        <dbReference type="Proteomes" id="UP000235616"/>
    </source>
</evidence>
<evidence type="ECO:0000256" key="1">
    <source>
        <dbReference type="SAM" id="Phobius"/>
    </source>
</evidence>
<proteinExistence type="predicted"/>
<keyword evidence="3" id="KW-1185">Reference proteome</keyword>
<accession>A0A2N7VDF4</accession>
<evidence type="ECO:0008006" key="4">
    <source>
        <dbReference type="Google" id="ProtNLM"/>
    </source>
</evidence>
<feature type="transmembrane region" description="Helical" evidence="1">
    <location>
        <begin position="51"/>
        <end position="69"/>
    </location>
</feature>
<dbReference type="Proteomes" id="UP000235616">
    <property type="component" value="Unassembled WGS sequence"/>
</dbReference>
<evidence type="ECO:0000313" key="2">
    <source>
        <dbReference type="EMBL" id="PMS15191.1"/>
    </source>
</evidence>
<name>A0A2N7VDF4_9BURK</name>
<comment type="caution">
    <text evidence="2">The sequence shown here is derived from an EMBL/GenBank/DDBJ whole genome shotgun (WGS) entry which is preliminary data.</text>
</comment>
<keyword evidence="1" id="KW-0812">Transmembrane</keyword>
<dbReference type="AlphaFoldDB" id="A0A2N7VDF4"/>
<keyword evidence="1" id="KW-0472">Membrane</keyword>
<dbReference type="InterPro" id="IPR021333">
    <property type="entry name" value="DUF2946"/>
</dbReference>
<keyword evidence="1" id="KW-1133">Transmembrane helix</keyword>
<dbReference type="Pfam" id="PF11162">
    <property type="entry name" value="DUF2946"/>
    <property type="match status" value="1"/>
</dbReference>
<organism evidence="2 3">
    <name type="scientific">Trinickia dabaoshanensis</name>
    <dbReference type="NCBI Taxonomy" id="564714"/>
    <lineage>
        <taxon>Bacteria</taxon>
        <taxon>Pseudomonadati</taxon>
        <taxon>Pseudomonadota</taxon>
        <taxon>Betaproteobacteria</taxon>
        <taxon>Burkholderiales</taxon>
        <taxon>Burkholderiaceae</taxon>
        <taxon>Trinickia</taxon>
    </lineage>
</organism>
<reference evidence="2 3" key="1">
    <citation type="submission" date="2018-01" db="EMBL/GenBank/DDBJ databases">
        <title>Whole genome analyses suggest that Burkholderia sensu lato contains two further novel genera in the rhizoxinica-symbiotica group Mycetohabitans gen. nov., and Trinickia gen. nov.: implications for the evolution of diazotrophy and nodulation in the Burkholderiaceae.</title>
        <authorList>
            <person name="Estrada-de los Santos P."/>
            <person name="Palmer M."/>
            <person name="Chavez-Ramirez B."/>
            <person name="Beukes C."/>
            <person name="Steenkamp E.T."/>
            <person name="Hirsch A.M."/>
            <person name="Manyaka P."/>
            <person name="Maluk M."/>
            <person name="Lafos M."/>
            <person name="Crook M."/>
            <person name="Gross E."/>
            <person name="Simon M.F."/>
            <person name="Bueno dos Reis Junior F."/>
            <person name="Poole P.S."/>
            <person name="Venter S.N."/>
            <person name="James E.K."/>
        </authorList>
    </citation>
    <scope>NUCLEOTIDE SEQUENCE [LARGE SCALE GENOMIC DNA]</scope>
    <source>
        <strain evidence="2 3">GIMN1.004</strain>
    </source>
</reference>
<gene>
    <name evidence="2" type="ORF">C0Z18_28140</name>
</gene>
<sequence>MRRGLYVAPPLRRIVAAALYGPGGVADNRAVWIPFACAARPMMLDRRLQKLGTLLGLLAIWLTVLAPPISQVLISRTSIEQSSYVECGARQGAAHYAHHAHYAGAGGSHRHDTFEHGQACGYCGFFAHLPLLPGLTPRVVPAFAAAKAAHVASAAVPWHAERVYTAQPRAPPAVS</sequence>
<protein>
    <recommendedName>
        <fullName evidence="4">DUF2946 domain-containing protein</fullName>
    </recommendedName>
</protein>